<proteinExistence type="predicted"/>
<dbReference type="EMBL" id="VBPA01000106">
    <property type="protein sequence ID" value="TMQ71711.1"/>
    <property type="molecule type" value="Genomic_DNA"/>
</dbReference>
<feature type="domain" description="Cytochrome c-type biogenesis protein CcmF C-terminal" evidence="3">
    <location>
        <begin position="32"/>
        <end position="135"/>
    </location>
</feature>
<dbReference type="Pfam" id="PF16327">
    <property type="entry name" value="CcmF_C"/>
    <property type="match status" value="1"/>
</dbReference>
<feature type="region of interest" description="Disordered" evidence="1">
    <location>
        <begin position="208"/>
        <end position="263"/>
    </location>
</feature>
<organism evidence="4 5">
    <name type="scientific">Eiseniibacteriota bacterium</name>
    <dbReference type="NCBI Taxonomy" id="2212470"/>
    <lineage>
        <taxon>Bacteria</taxon>
        <taxon>Candidatus Eiseniibacteriota</taxon>
    </lineage>
</organism>
<evidence type="ECO:0000256" key="1">
    <source>
        <dbReference type="SAM" id="MobiDB-lite"/>
    </source>
</evidence>
<comment type="caution">
    <text evidence="4">The sequence shown here is derived from an EMBL/GenBank/DDBJ whole genome shotgun (WGS) entry which is preliminary data.</text>
</comment>
<dbReference type="AlphaFoldDB" id="A0A538U748"/>
<name>A0A538U748_UNCEI</name>
<accession>A0A538U748</accession>
<keyword evidence="2" id="KW-0812">Transmembrane</keyword>
<feature type="compositionally biased region" description="Polar residues" evidence="1">
    <location>
        <begin position="251"/>
        <end position="263"/>
    </location>
</feature>
<dbReference type="Proteomes" id="UP000319836">
    <property type="component" value="Unassembled WGS sequence"/>
</dbReference>
<feature type="transmembrane region" description="Helical" evidence="2">
    <location>
        <begin position="33"/>
        <end position="53"/>
    </location>
</feature>
<protein>
    <recommendedName>
        <fullName evidence="3">Cytochrome c-type biogenesis protein CcmF C-terminal domain-containing protein</fullName>
    </recommendedName>
</protein>
<evidence type="ECO:0000259" key="3">
    <source>
        <dbReference type="Pfam" id="PF16327"/>
    </source>
</evidence>
<reference evidence="4 5" key="1">
    <citation type="journal article" date="2019" name="Nat. Microbiol.">
        <title>Mediterranean grassland soil C-N compound turnover is dependent on rainfall and depth, and is mediated by genomically divergent microorganisms.</title>
        <authorList>
            <person name="Diamond S."/>
            <person name="Andeer P.F."/>
            <person name="Li Z."/>
            <person name="Crits-Christoph A."/>
            <person name="Burstein D."/>
            <person name="Anantharaman K."/>
            <person name="Lane K.R."/>
            <person name="Thomas B.C."/>
            <person name="Pan C."/>
            <person name="Northen T.R."/>
            <person name="Banfield J.F."/>
        </authorList>
    </citation>
    <scope>NUCLEOTIDE SEQUENCE [LARGE SCALE GENOMIC DNA]</scope>
    <source>
        <strain evidence="4">WS_10</strain>
    </source>
</reference>
<sequence length="263" mass="28829">MPLGIVFAAAFALCGNLVVTLRGFRSGWKYGVAYLGHTGVAVLLIGIVASSNYGRSTQVQLPMGQERDALGYRMRFEGVRAGAGGKDRAVIAVSAPGEAFEARPALYWSEFNQGYMKKPHIQRYLTYDLYISPLEMVGGEDEGRGVWFSKGETKTIGQVKYTFVDFDRQMGDVVRVAARVRAEIGGRTVPVRPVLEINLKEGIPNRIPDYLPGGPRSRSLRSIPTPGASRSSYPACRARRRSGCWRSRSAPSRSSTWCGSARS</sequence>
<gene>
    <name evidence="4" type="ORF">E6K80_04785</name>
</gene>
<keyword evidence="2" id="KW-0472">Membrane</keyword>
<evidence type="ECO:0000313" key="4">
    <source>
        <dbReference type="EMBL" id="TMQ71711.1"/>
    </source>
</evidence>
<evidence type="ECO:0000313" key="5">
    <source>
        <dbReference type="Proteomes" id="UP000319836"/>
    </source>
</evidence>
<keyword evidence="2" id="KW-1133">Transmembrane helix</keyword>
<evidence type="ECO:0000256" key="2">
    <source>
        <dbReference type="SAM" id="Phobius"/>
    </source>
</evidence>
<dbReference type="InterPro" id="IPR032523">
    <property type="entry name" value="CcmF_C"/>
</dbReference>